<feature type="domain" description="N-acetyltransferase" evidence="7">
    <location>
        <begin position="21"/>
        <end position="165"/>
    </location>
</feature>
<evidence type="ECO:0000313" key="9">
    <source>
        <dbReference type="Proteomes" id="UP001152747"/>
    </source>
</evidence>
<evidence type="ECO:0000256" key="4">
    <source>
        <dbReference type="ARBA" id="ARBA00023315"/>
    </source>
</evidence>
<sequence length="165" mass="18993">MSLFNEKLLVPHLPKEFADGFKIRPLHENDFSKGYLDLLSQLTTVGKVNETKYFERFEVMKNTHPLSYYIVVIEDVKNNKIVGSSSLVIEWKFIHEASSRGRIEDVVVDKEQRGKKFGAVLNEILVSLGKSLGCYKLSLECVEGLVPFYSQFGYKDDCHFMTQKF</sequence>
<reference evidence="8" key="1">
    <citation type="submission" date="2022-11" db="EMBL/GenBank/DDBJ databases">
        <authorList>
            <person name="Kikuchi T."/>
        </authorList>
    </citation>
    <scope>NUCLEOTIDE SEQUENCE</scope>
    <source>
        <strain evidence="8">PS1010</strain>
    </source>
</reference>
<comment type="similarity">
    <text evidence="2 6">Belongs to the acetyltransferase family. GNA1 subfamily.</text>
</comment>
<dbReference type="InterPro" id="IPR000182">
    <property type="entry name" value="GNAT_dom"/>
</dbReference>
<dbReference type="EC" id="2.3.1.4" evidence="6"/>
<dbReference type="Proteomes" id="UP001152747">
    <property type="component" value="Unassembled WGS sequence"/>
</dbReference>
<keyword evidence="9" id="KW-1185">Reference proteome</keyword>
<dbReference type="SUPFAM" id="SSF55729">
    <property type="entry name" value="Acyl-CoA N-acyltransferases (Nat)"/>
    <property type="match status" value="1"/>
</dbReference>
<evidence type="ECO:0000259" key="7">
    <source>
        <dbReference type="PROSITE" id="PS51186"/>
    </source>
</evidence>
<protein>
    <recommendedName>
        <fullName evidence="6">Glucosamine 6-phosphate N-acetyltransferase</fullName>
        <ecNumber evidence="6">2.3.1.4</ecNumber>
    </recommendedName>
</protein>
<comment type="catalytic activity">
    <reaction evidence="5 6">
        <text>D-glucosamine 6-phosphate + acetyl-CoA = N-acetyl-D-glucosamine 6-phosphate + CoA + H(+)</text>
        <dbReference type="Rhea" id="RHEA:10292"/>
        <dbReference type="ChEBI" id="CHEBI:15378"/>
        <dbReference type="ChEBI" id="CHEBI:57287"/>
        <dbReference type="ChEBI" id="CHEBI:57288"/>
        <dbReference type="ChEBI" id="CHEBI:57513"/>
        <dbReference type="ChEBI" id="CHEBI:58725"/>
        <dbReference type="EC" id="2.3.1.4"/>
    </reaction>
</comment>
<accession>A0A9P1ITR8</accession>
<dbReference type="AlphaFoldDB" id="A0A9P1ITR8"/>
<dbReference type="FunFam" id="3.40.630.30:FF:000043">
    <property type="entry name" value="Glucosamine 6-phosphate N-acetyltransferase"/>
    <property type="match status" value="1"/>
</dbReference>
<evidence type="ECO:0000313" key="8">
    <source>
        <dbReference type="EMBL" id="CAI5450966.1"/>
    </source>
</evidence>
<evidence type="ECO:0000256" key="5">
    <source>
        <dbReference type="ARBA" id="ARBA00048964"/>
    </source>
</evidence>
<dbReference type="OrthoDB" id="10039976at2759"/>
<evidence type="ECO:0000256" key="3">
    <source>
        <dbReference type="ARBA" id="ARBA00022679"/>
    </source>
</evidence>
<dbReference type="EMBL" id="CANHGI010000005">
    <property type="protein sequence ID" value="CAI5450966.1"/>
    <property type="molecule type" value="Genomic_DNA"/>
</dbReference>
<gene>
    <name evidence="8" type="ORF">CAMP_LOCUS13603</name>
</gene>
<dbReference type="InterPro" id="IPR039143">
    <property type="entry name" value="GNPNAT1-like"/>
</dbReference>
<dbReference type="PROSITE" id="PS51186">
    <property type="entry name" value="GNAT"/>
    <property type="match status" value="1"/>
</dbReference>
<keyword evidence="4 6" id="KW-0012">Acyltransferase</keyword>
<dbReference type="PANTHER" id="PTHR13355">
    <property type="entry name" value="GLUCOSAMINE 6-PHOSPHATE N-ACETYLTRANSFERASE"/>
    <property type="match status" value="1"/>
</dbReference>
<comment type="caution">
    <text evidence="8">The sequence shown here is derived from an EMBL/GenBank/DDBJ whole genome shotgun (WGS) entry which is preliminary data.</text>
</comment>
<evidence type="ECO:0000256" key="2">
    <source>
        <dbReference type="ARBA" id="ARBA00006048"/>
    </source>
</evidence>
<dbReference type="GO" id="GO:0006048">
    <property type="term" value="P:UDP-N-acetylglucosamine biosynthetic process"/>
    <property type="evidence" value="ECO:0007669"/>
    <property type="project" value="UniProtKB-UniRule"/>
</dbReference>
<dbReference type="Pfam" id="PF00583">
    <property type="entry name" value="Acetyltransf_1"/>
    <property type="match status" value="1"/>
</dbReference>
<keyword evidence="3 6" id="KW-0808">Transferase</keyword>
<dbReference type="InterPro" id="IPR016181">
    <property type="entry name" value="Acyl_CoA_acyltransferase"/>
</dbReference>
<organism evidence="8 9">
    <name type="scientific">Caenorhabditis angaria</name>
    <dbReference type="NCBI Taxonomy" id="860376"/>
    <lineage>
        <taxon>Eukaryota</taxon>
        <taxon>Metazoa</taxon>
        <taxon>Ecdysozoa</taxon>
        <taxon>Nematoda</taxon>
        <taxon>Chromadorea</taxon>
        <taxon>Rhabditida</taxon>
        <taxon>Rhabditina</taxon>
        <taxon>Rhabditomorpha</taxon>
        <taxon>Rhabditoidea</taxon>
        <taxon>Rhabditidae</taxon>
        <taxon>Peloderinae</taxon>
        <taxon>Caenorhabditis</taxon>
    </lineage>
</organism>
<comment type="pathway">
    <text evidence="1 6">Nucleotide-sugar biosynthesis; UDP-N-acetyl-alpha-D-glucosamine biosynthesis; N-acetyl-alpha-D-glucosamine 1-phosphate from alpha-D-glucosamine 6-phosphate (route I): step 1/2.</text>
</comment>
<proteinExistence type="inferred from homology"/>
<evidence type="ECO:0000256" key="6">
    <source>
        <dbReference type="RuleBase" id="RU365086"/>
    </source>
</evidence>
<evidence type="ECO:0000256" key="1">
    <source>
        <dbReference type="ARBA" id="ARBA00004832"/>
    </source>
</evidence>
<dbReference type="Gene3D" id="3.40.630.30">
    <property type="match status" value="1"/>
</dbReference>
<dbReference type="PANTHER" id="PTHR13355:SF11">
    <property type="entry name" value="GLUCOSAMINE 6-PHOSPHATE N-ACETYLTRANSFERASE"/>
    <property type="match status" value="1"/>
</dbReference>
<dbReference type="GO" id="GO:0004343">
    <property type="term" value="F:glucosamine 6-phosphate N-acetyltransferase activity"/>
    <property type="evidence" value="ECO:0007669"/>
    <property type="project" value="UniProtKB-UniRule"/>
</dbReference>
<name>A0A9P1ITR8_9PELO</name>